<protein>
    <submittedName>
        <fullName evidence="4">Putative oxidoreductase YjmC</fullName>
        <ecNumber evidence="4">1.1.1.-</ecNumber>
    </submittedName>
</protein>
<evidence type="ECO:0000256" key="1">
    <source>
        <dbReference type="ARBA" id="ARBA00006056"/>
    </source>
</evidence>
<dbReference type="Gene3D" id="1.10.1530.10">
    <property type="match status" value="1"/>
</dbReference>
<evidence type="ECO:0000256" key="2">
    <source>
        <dbReference type="ARBA" id="ARBA00023002"/>
    </source>
</evidence>
<name>A0A2N9BKI9_STRCX</name>
<dbReference type="SUPFAM" id="SSF89733">
    <property type="entry name" value="L-sulfolactate dehydrogenase-like"/>
    <property type="match status" value="1"/>
</dbReference>
<dbReference type="Proteomes" id="UP000235464">
    <property type="component" value="Chromosome I"/>
</dbReference>
<evidence type="ECO:0000256" key="3">
    <source>
        <dbReference type="SAM" id="MobiDB-lite"/>
    </source>
</evidence>
<dbReference type="Gene3D" id="3.30.1370.60">
    <property type="entry name" value="Hypothetical oxidoreductase yiak, domain 2"/>
    <property type="match status" value="1"/>
</dbReference>
<dbReference type="PANTHER" id="PTHR11091:SF0">
    <property type="entry name" value="MALATE DEHYDROGENASE"/>
    <property type="match status" value="1"/>
</dbReference>
<gene>
    <name evidence="4" type="primary">yjmC</name>
    <name evidence="4" type="ORF">SCNRRL3882_7333</name>
</gene>
<feature type="compositionally biased region" description="Low complexity" evidence="3">
    <location>
        <begin position="1"/>
        <end position="21"/>
    </location>
</feature>
<dbReference type="AlphaFoldDB" id="A0A2N9BKI9"/>
<feature type="region of interest" description="Disordered" evidence="3">
    <location>
        <begin position="1"/>
        <end position="34"/>
    </location>
</feature>
<dbReference type="InterPro" id="IPR003767">
    <property type="entry name" value="Malate/L-lactate_DH-like"/>
</dbReference>
<keyword evidence="5" id="KW-1185">Reference proteome</keyword>
<dbReference type="InterPro" id="IPR043144">
    <property type="entry name" value="Mal/L-sulf/L-lact_DH-like_ah"/>
</dbReference>
<keyword evidence="2 4" id="KW-0560">Oxidoreductase</keyword>
<comment type="similarity">
    <text evidence="1">Belongs to the LDH2/MDH2 oxidoreductase family.</text>
</comment>
<dbReference type="PANTHER" id="PTHR11091">
    <property type="entry name" value="OXIDOREDUCTASE-RELATED"/>
    <property type="match status" value="1"/>
</dbReference>
<dbReference type="InterPro" id="IPR036111">
    <property type="entry name" value="Mal/L-sulfo/L-lacto_DH-like_sf"/>
</dbReference>
<dbReference type="EC" id="1.1.1.-" evidence="4"/>
<proteinExistence type="inferred from homology"/>
<dbReference type="EMBL" id="LT963352">
    <property type="protein sequence ID" value="SOR83887.1"/>
    <property type="molecule type" value="Genomic_DNA"/>
</dbReference>
<sequence>MTSTVSTTSTASADAKATAATPPRSGPYAVPPEASATTGDVAVRVPYPDLLAFVTQVFCARGLPEDRAGAAAEALCHGDLTGFTSHGVTNLIRLYLPLLDSGRCDPRAEPRVVTDRGASVLLDARRALGLWAATEAMDLAVERARRYGVGMVSVRGATHFGCAGHHALRAVRHHMVGLVTANCGRQRIVRPVGGRSPMLGTNPLALAAPAGDRPAFVLDMATTVAPTGRVRAAARAGQSVPAGWLQDDDGAPVTDPAAFDRGQAHLRWLGGDPDTGAYKGFGLGLLVEVLSALVPGAGIGPQEETAEPAGPDDDIGCFLLAVAPGRLRPEAEFRTDAAGLFGALLGCPPVRADEPVRYPGCPEDARSRERRAHGVPLEPVLHREMLDLARSSGLSFPEPVPPTAAGSPA</sequence>
<evidence type="ECO:0000313" key="5">
    <source>
        <dbReference type="Proteomes" id="UP000235464"/>
    </source>
</evidence>
<dbReference type="GO" id="GO:0016491">
    <property type="term" value="F:oxidoreductase activity"/>
    <property type="evidence" value="ECO:0007669"/>
    <property type="project" value="UniProtKB-KW"/>
</dbReference>
<organism evidence="4 5">
    <name type="scientific">Streptomyces chartreusis NRRL 3882</name>
    <dbReference type="NCBI Taxonomy" id="1079985"/>
    <lineage>
        <taxon>Bacteria</taxon>
        <taxon>Bacillati</taxon>
        <taxon>Actinomycetota</taxon>
        <taxon>Actinomycetes</taxon>
        <taxon>Kitasatosporales</taxon>
        <taxon>Streptomycetaceae</taxon>
        <taxon>Streptomyces</taxon>
    </lineage>
</organism>
<dbReference type="Pfam" id="PF02615">
    <property type="entry name" value="Ldh_2"/>
    <property type="match status" value="1"/>
</dbReference>
<dbReference type="RefSeq" id="WP_010040851.1">
    <property type="nucleotide sequence ID" value="NZ_LT962942.1"/>
</dbReference>
<accession>A0A2N9BKI9</accession>
<evidence type="ECO:0000313" key="4">
    <source>
        <dbReference type="EMBL" id="SOR83887.1"/>
    </source>
</evidence>
<reference evidence="5" key="1">
    <citation type="submission" date="2017-11" db="EMBL/GenBank/DDBJ databases">
        <authorList>
            <person name="Wibberg D."/>
        </authorList>
    </citation>
    <scope>NUCLEOTIDE SEQUENCE [LARGE SCALE GENOMIC DNA]</scope>
</reference>
<dbReference type="OrthoDB" id="924592at2"/>
<dbReference type="InterPro" id="IPR043143">
    <property type="entry name" value="Mal/L-sulf/L-lact_DH-like_NADP"/>
</dbReference>